<comment type="caution">
    <text evidence="3">The sequence shown here is derived from an EMBL/GenBank/DDBJ whole genome shotgun (WGS) entry which is preliminary data.</text>
</comment>
<dbReference type="RefSeq" id="WP_379949490.1">
    <property type="nucleotide sequence ID" value="NZ_JBHMAF010000062.1"/>
</dbReference>
<gene>
    <name evidence="3" type="ORF">ACFFMS_12105</name>
</gene>
<feature type="domain" description="4-oxalocrotonate tautomerase-like" evidence="2">
    <location>
        <begin position="2"/>
        <end position="30"/>
    </location>
</feature>
<protein>
    <submittedName>
        <fullName evidence="3">Tautomerase family protein</fullName>
    </submittedName>
</protein>
<evidence type="ECO:0000256" key="1">
    <source>
        <dbReference type="ARBA" id="ARBA00023235"/>
    </source>
</evidence>
<accession>A0ABV5WFS3</accession>
<evidence type="ECO:0000313" key="4">
    <source>
        <dbReference type="Proteomes" id="UP001589609"/>
    </source>
</evidence>
<dbReference type="InterPro" id="IPR004370">
    <property type="entry name" value="4-OT-like_dom"/>
</dbReference>
<evidence type="ECO:0000313" key="3">
    <source>
        <dbReference type="EMBL" id="MFB9759185.1"/>
    </source>
</evidence>
<dbReference type="Proteomes" id="UP001589609">
    <property type="component" value="Unassembled WGS sequence"/>
</dbReference>
<dbReference type="SUPFAM" id="SSF55331">
    <property type="entry name" value="Tautomerase/MIF"/>
    <property type="match status" value="1"/>
</dbReference>
<dbReference type="EMBL" id="JBHMAF010000062">
    <property type="protein sequence ID" value="MFB9759185.1"/>
    <property type="molecule type" value="Genomic_DNA"/>
</dbReference>
<reference evidence="3 4" key="1">
    <citation type="submission" date="2024-09" db="EMBL/GenBank/DDBJ databases">
        <authorList>
            <person name="Sun Q."/>
            <person name="Mori K."/>
        </authorList>
    </citation>
    <scope>NUCLEOTIDE SEQUENCE [LARGE SCALE GENOMIC DNA]</scope>
    <source>
        <strain evidence="3 4">JCM 11201</strain>
    </source>
</reference>
<dbReference type="Gene3D" id="3.30.429.10">
    <property type="entry name" value="Macrophage Migration Inhibitory Factor"/>
    <property type="match status" value="1"/>
</dbReference>
<keyword evidence="1" id="KW-0413">Isomerase</keyword>
<keyword evidence="4" id="KW-1185">Reference proteome</keyword>
<proteinExistence type="predicted"/>
<evidence type="ECO:0000259" key="2">
    <source>
        <dbReference type="Pfam" id="PF01361"/>
    </source>
</evidence>
<name>A0ABV5WFS3_9BACI</name>
<dbReference type="Pfam" id="PF01361">
    <property type="entry name" value="Tautomerase"/>
    <property type="match status" value="1"/>
</dbReference>
<sequence length="43" mass="5190">MPHILVKLLPGRTEEQKKELTDKIVQAVKEYSKRWRVKHLCFI</sequence>
<dbReference type="InterPro" id="IPR014347">
    <property type="entry name" value="Tautomerase/MIF_sf"/>
</dbReference>
<organism evidence="3 4">
    <name type="scientific">Ectobacillus funiculus</name>
    <dbReference type="NCBI Taxonomy" id="137993"/>
    <lineage>
        <taxon>Bacteria</taxon>
        <taxon>Bacillati</taxon>
        <taxon>Bacillota</taxon>
        <taxon>Bacilli</taxon>
        <taxon>Bacillales</taxon>
        <taxon>Bacillaceae</taxon>
        <taxon>Ectobacillus</taxon>
    </lineage>
</organism>